<evidence type="ECO:0000313" key="4">
    <source>
        <dbReference type="Proteomes" id="UP000630097"/>
    </source>
</evidence>
<feature type="transmembrane region" description="Helical" evidence="2">
    <location>
        <begin position="12"/>
        <end position="33"/>
    </location>
</feature>
<sequence>MSFMHRSFSVRVALAGLVAAIGAVVVFTLAVYLPSPGRALVDDAATFSAPPSATAAQEEPDEEESEEQRFPAGTAIPLPIDRETRDQLSAAARAVVDPSGPAKGAMNVATSGTIYYGVVYGGTPETDMRYVVASIDQLYFWRQKGDGPWEFQGGHDARVCEPAPPAVPRALTGAWGHDPGRIPGC</sequence>
<dbReference type="Proteomes" id="UP000630097">
    <property type="component" value="Unassembled WGS sequence"/>
</dbReference>
<reference evidence="3 4" key="1">
    <citation type="submission" date="2021-01" db="EMBL/GenBank/DDBJ databases">
        <title>Whole genome shotgun sequence of Planotetraspora kaengkrachanensis NBRC 104272.</title>
        <authorList>
            <person name="Komaki H."/>
            <person name="Tamura T."/>
        </authorList>
    </citation>
    <scope>NUCLEOTIDE SEQUENCE [LARGE SCALE GENOMIC DNA]</scope>
    <source>
        <strain evidence="3 4">NBRC 104272</strain>
    </source>
</reference>
<evidence type="ECO:0000256" key="1">
    <source>
        <dbReference type="SAM" id="MobiDB-lite"/>
    </source>
</evidence>
<keyword evidence="2" id="KW-1133">Transmembrane helix</keyword>
<evidence type="ECO:0000256" key="2">
    <source>
        <dbReference type="SAM" id="Phobius"/>
    </source>
</evidence>
<keyword evidence="4" id="KW-1185">Reference proteome</keyword>
<keyword evidence="2" id="KW-0812">Transmembrane</keyword>
<comment type="caution">
    <text evidence="3">The sequence shown here is derived from an EMBL/GenBank/DDBJ whole genome shotgun (WGS) entry which is preliminary data.</text>
</comment>
<protein>
    <submittedName>
        <fullName evidence="3">Uncharacterized protein</fullName>
    </submittedName>
</protein>
<dbReference type="AlphaFoldDB" id="A0A8J3PRN8"/>
<dbReference type="EMBL" id="BONV01000001">
    <property type="protein sequence ID" value="GIG77366.1"/>
    <property type="molecule type" value="Genomic_DNA"/>
</dbReference>
<gene>
    <name evidence="3" type="ORF">Pka01_04930</name>
</gene>
<accession>A0A8J3PRN8</accession>
<keyword evidence="2" id="KW-0472">Membrane</keyword>
<organism evidence="3 4">
    <name type="scientific">Planotetraspora kaengkrachanensis</name>
    <dbReference type="NCBI Taxonomy" id="575193"/>
    <lineage>
        <taxon>Bacteria</taxon>
        <taxon>Bacillati</taxon>
        <taxon>Actinomycetota</taxon>
        <taxon>Actinomycetes</taxon>
        <taxon>Streptosporangiales</taxon>
        <taxon>Streptosporangiaceae</taxon>
        <taxon>Planotetraspora</taxon>
    </lineage>
</organism>
<proteinExistence type="predicted"/>
<name>A0A8J3PRN8_9ACTN</name>
<evidence type="ECO:0000313" key="3">
    <source>
        <dbReference type="EMBL" id="GIG77366.1"/>
    </source>
</evidence>
<feature type="region of interest" description="Disordered" evidence="1">
    <location>
        <begin position="49"/>
        <end position="74"/>
    </location>
</feature>